<evidence type="ECO:0000256" key="1">
    <source>
        <dbReference type="SAM" id="SignalP"/>
    </source>
</evidence>
<evidence type="ECO:0000313" key="3">
    <source>
        <dbReference type="Proteomes" id="UP000660729"/>
    </source>
</evidence>
<dbReference type="OrthoDB" id="10262413at2759"/>
<feature type="chain" id="PRO_5034112052" description="NmrA-like domain-containing protein" evidence="1">
    <location>
        <begin position="22"/>
        <end position="262"/>
    </location>
</feature>
<dbReference type="EMBL" id="JABCIY010000168">
    <property type="protein sequence ID" value="KAF7190608.1"/>
    <property type="molecule type" value="Genomic_DNA"/>
</dbReference>
<comment type="caution">
    <text evidence="2">The sequence shown here is derived from an EMBL/GenBank/DDBJ whole genome shotgun (WGS) entry which is preliminary data.</text>
</comment>
<proteinExistence type="predicted"/>
<evidence type="ECO:0000313" key="2">
    <source>
        <dbReference type="EMBL" id="KAF7190608.1"/>
    </source>
</evidence>
<name>A0A8H6RGC4_9PEZI</name>
<accession>A0A8H6RGC4</accession>
<sequence length="262" mass="29247">MQNFRYCQIFFVLFNLSNQQAGDVADAPTYRPLYDNDPNLYELQKGQKPKHKELQIVIYGESRGFGNKISIQTIDIVFAAKAVGKVHKFREGFNYWPVCHIEDNTSLYISILRAILGGQNPDHGKNGYYLASPGRVNWNDIYGAMAAALAKHEIVPRDQALALPSDDTLGRIAEALGQAEKTSVEVTISGNCTFTAEHGKALGWKPKHSPEDILANADREVEFILGSFTEKHVGLRQICLEGGPAFWLGWSAFAERAKRGRY</sequence>
<dbReference type="Gene3D" id="3.40.50.720">
    <property type="entry name" value="NAD(P)-binding Rossmann-like Domain"/>
    <property type="match status" value="1"/>
</dbReference>
<organism evidence="2 3">
    <name type="scientific">Pseudocercospora fuligena</name>
    <dbReference type="NCBI Taxonomy" id="685502"/>
    <lineage>
        <taxon>Eukaryota</taxon>
        <taxon>Fungi</taxon>
        <taxon>Dikarya</taxon>
        <taxon>Ascomycota</taxon>
        <taxon>Pezizomycotina</taxon>
        <taxon>Dothideomycetes</taxon>
        <taxon>Dothideomycetidae</taxon>
        <taxon>Mycosphaerellales</taxon>
        <taxon>Mycosphaerellaceae</taxon>
        <taxon>Pseudocercospora</taxon>
    </lineage>
</organism>
<protein>
    <recommendedName>
        <fullName evidence="4">NmrA-like domain-containing protein</fullName>
    </recommendedName>
</protein>
<dbReference type="AlphaFoldDB" id="A0A8H6RGC4"/>
<reference evidence="2" key="1">
    <citation type="submission" date="2020-04" db="EMBL/GenBank/DDBJ databases">
        <title>Draft genome resource of the tomato pathogen Pseudocercospora fuligena.</title>
        <authorList>
            <person name="Zaccaron A."/>
        </authorList>
    </citation>
    <scope>NUCLEOTIDE SEQUENCE</scope>
    <source>
        <strain evidence="2">PF001</strain>
    </source>
</reference>
<gene>
    <name evidence="2" type="ORF">HII31_07767</name>
</gene>
<feature type="signal peptide" evidence="1">
    <location>
        <begin position="1"/>
        <end position="21"/>
    </location>
</feature>
<keyword evidence="3" id="KW-1185">Reference proteome</keyword>
<evidence type="ECO:0008006" key="4">
    <source>
        <dbReference type="Google" id="ProtNLM"/>
    </source>
</evidence>
<dbReference type="Proteomes" id="UP000660729">
    <property type="component" value="Unassembled WGS sequence"/>
</dbReference>
<keyword evidence="1" id="KW-0732">Signal</keyword>